<organism evidence="5 6">
    <name type="scientific">Pontibacter silvestris</name>
    <dbReference type="NCBI Taxonomy" id="2305183"/>
    <lineage>
        <taxon>Bacteria</taxon>
        <taxon>Pseudomonadati</taxon>
        <taxon>Bacteroidota</taxon>
        <taxon>Cytophagia</taxon>
        <taxon>Cytophagales</taxon>
        <taxon>Hymenobacteraceae</taxon>
        <taxon>Pontibacter</taxon>
    </lineage>
</organism>
<comment type="catalytic activity">
    <reaction evidence="1">
        <text>2-phosphoglycolate + H2O = glycolate + phosphate</text>
        <dbReference type="Rhea" id="RHEA:14369"/>
        <dbReference type="ChEBI" id="CHEBI:15377"/>
        <dbReference type="ChEBI" id="CHEBI:29805"/>
        <dbReference type="ChEBI" id="CHEBI:43474"/>
        <dbReference type="ChEBI" id="CHEBI:58033"/>
        <dbReference type="EC" id="3.1.3.18"/>
    </reaction>
</comment>
<evidence type="ECO:0000256" key="3">
    <source>
        <dbReference type="ARBA" id="ARBA00006171"/>
    </source>
</evidence>
<dbReference type="Proteomes" id="UP001597369">
    <property type="component" value="Unassembled WGS sequence"/>
</dbReference>
<dbReference type="SUPFAM" id="SSF56784">
    <property type="entry name" value="HAD-like"/>
    <property type="match status" value="1"/>
</dbReference>
<accession>A0ABW4WU31</accession>
<evidence type="ECO:0000256" key="4">
    <source>
        <dbReference type="ARBA" id="ARBA00013078"/>
    </source>
</evidence>
<dbReference type="PANTHER" id="PTHR43434">
    <property type="entry name" value="PHOSPHOGLYCOLATE PHOSPHATASE"/>
    <property type="match status" value="1"/>
</dbReference>
<dbReference type="InterPro" id="IPR006439">
    <property type="entry name" value="HAD-SF_hydro_IA"/>
</dbReference>
<dbReference type="CDD" id="cd01427">
    <property type="entry name" value="HAD_like"/>
    <property type="match status" value="1"/>
</dbReference>
<reference evidence="6" key="1">
    <citation type="journal article" date="2019" name="Int. J. Syst. Evol. Microbiol.">
        <title>The Global Catalogue of Microorganisms (GCM) 10K type strain sequencing project: providing services to taxonomists for standard genome sequencing and annotation.</title>
        <authorList>
            <consortium name="The Broad Institute Genomics Platform"/>
            <consortium name="The Broad Institute Genome Sequencing Center for Infectious Disease"/>
            <person name="Wu L."/>
            <person name="Ma J."/>
        </authorList>
    </citation>
    <scope>NUCLEOTIDE SEQUENCE [LARGE SCALE GENOMIC DNA]</scope>
    <source>
        <strain evidence="6">JCM 16545</strain>
    </source>
</reference>
<protein>
    <recommendedName>
        <fullName evidence="4">phosphoglycolate phosphatase</fullName>
        <ecNumber evidence="4">3.1.3.18</ecNumber>
    </recommendedName>
</protein>
<dbReference type="SFLD" id="SFLDG01129">
    <property type="entry name" value="C1.5:_HAD__Beta-PGM__Phosphata"/>
    <property type="match status" value="1"/>
</dbReference>
<dbReference type="InterPro" id="IPR050155">
    <property type="entry name" value="HAD-like_hydrolase_sf"/>
</dbReference>
<dbReference type="Gene3D" id="3.40.50.1000">
    <property type="entry name" value="HAD superfamily/HAD-like"/>
    <property type="match status" value="1"/>
</dbReference>
<comment type="similarity">
    <text evidence="3">Belongs to the HAD-like hydrolase superfamily. CbbY/CbbZ/Gph/YieH family.</text>
</comment>
<keyword evidence="5" id="KW-0378">Hydrolase</keyword>
<keyword evidence="6" id="KW-1185">Reference proteome</keyword>
<dbReference type="InterPro" id="IPR036412">
    <property type="entry name" value="HAD-like_sf"/>
</dbReference>
<proteinExistence type="inferred from homology"/>
<comment type="pathway">
    <text evidence="2">Organic acid metabolism; glycolate biosynthesis; glycolate from 2-phosphoglycolate: step 1/1.</text>
</comment>
<comment type="caution">
    <text evidence="5">The sequence shown here is derived from an EMBL/GenBank/DDBJ whole genome shotgun (WGS) entry which is preliminary data.</text>
</comment>
<gene>
    <name evidence="5" type="ORF">ACFSKU_02150</name>
</gene>
<dbReference type="EC" id="3.1.3.18" evidence="4"/>
<dbReference type="Pfam" id="PF00702">
    <property type="entry name" value="Hydrolase"/>
    <property type="match status" value="1"/>
</dbReference>
<dbReference type="SFLD" id="SFLDS00003">
    <property type="entry name" value="Haloacid_Dehalogenase"/>
    <property type="match status" value="1"/>
</dbReference>
<dbReference type="InterPro" id="IPR023214">
    <property type="entry name" value="HAD_sf"/>
</dbReference>
<evidence type="ECO:0000256" key="2">
    <source>
        <dbReference type="ARBA" id="ARBA00004818"/>
    </source>
</evidence>
<sequence>MNKETTVDWRKVKAVIFDVDGTLYDQSKLRKKMLLALLNFYLWRPWRINEIMMLAHFRSERERRAGRYCQDLENAQYTWCSEKKGYPVSKIREVVEQWIFKHPVKYLEQCMYLGTREFFNTLRQHDIKIAIYSDYKAYDKLKAMNLGADLVVSSTDPEVDRLKPDPKGLIYASARLGVAIEDCLFIGDRHEMDGACALSAGMPYLIVDKKPFEEFDFYTTLTSHLTQTIKQQTYGKQHNAS</sequence>
<evidence type="ECO:0000313" key="6">
    <source>
        <dbReference type="Proteomes" id="UP001597369"/>
    </source>
</evidence>
<dbReference type="RefSeq" id="WP_229961950.1">
    <property type="nucleotide sequence ID" value="NZ_JAJJWI010000017.1"/>
</dbReference>
<dbReference type="NCBIfam" id="TIGR01549">
    <property type="entry name" value="HAD-SF-IA-v1"/>
    <property type="match status" value="1"/>
</dbReference>
<dbReference type="PANTHER" id="PTHR43434:SF1">
    <property type="entry name" value="PHOSPHOGLYCOLATE PHOSPHATASE"/>
    <property type="match status" value="1"/>
</dbReference>
<evidence type="ECO:0000256" key="1">
    <source>
        <dbReference type="ARBA" id="ARBA00000830"/>
    </source>
</evidence>
<name>A0ABW4WU31_9BACT</name>
<dbReference type="EMBL" id="JBHUHV010000004">
    <property type="protein sequence ID" value="MFD2065671.1"/>
    <property type="molecule type" value="Genomic_DNA"/>
</dbReference>
<dbReference type="GO" id="GO:0016787">
    <property type="term" value="F:hydrolase activity"/>
    <property type="evidence" value="ECO:0007669"/>
    <property type="project" value="UniProtKB-KW"/>
</dbReference>
<evidence type="ECO:0000313" key="5">
    <source>
        <dbReference type="EMBL" id="MFD2065671.1"/>
    </source>
</evidence>